<keyword evidence="1" id="KW-0732">Signal</keyword>
<reference evidence="3 4" key="1">
    <citation type="submission" date="2019-08" db="EMBL/GenBank/DDBJ databases">
        <authorList>
            <person name="Alioto T."/>
            <person name="Alioto T."/>
            <person name="Gomez Garrido J."/>
        </authorList>
    </citation>
    <scope>NUCLEOTIDE SEQUENCE [LARGE SCALE GENOMIC DNA]</scope>
</reference>
<dbReference type="AlphaFoldDB" id="A0A5E4N953"/>
<feature type="signal peptide" evidence="1">
    <location>
        <begin position="1"/>
        <end position="15"/>
    </location>
</feature>
<dbReference type="PROSITE" id="PS51788">
    <property type="entry name" value="CULT"/>
    <property type="match status" value="1"/>
</dbReference>
<proteinExistence type="predicted"/>
<feature type="domain" description="CULT" evidence="2">
    <location>
        <begin position="35"/>
        <end position="162"/>
    </location>
</feature>
<accession>A0A5E4N953</accession>
<name>A0A5E4N953_9HEMI</name>
<evidence type="ECO:0000313" key="3">
    <source>
        <dbReference type="EMBL" id="VVC40177.1"/>
    </source>
</evidence>
<evidence type="ECO:0000259" key="2">
    <source>
        <dbReference type="PROSITE" id="PS51788"/>
    </source>
</evidence>
<sequence length="182" mass="20576">MVFAVVLFFVGLAYAGSTRFQDTSIHSRDFSKPAVDYFLCRHCGTDISPVQSLISIDSPAALQSQTYQLFGLNDVQVQTVKNTLNFQFQIIILKKTLCVGKGNWQSEDSWYPGYVWKVCVCAQCGRHIGWMFEPLHLATNDRIYPSQEGFYAVIISSIINEFYADSLIVIPKHFSTIEIIAD</sequence>
<dbReference type="OrthoDB" id="5778218at2759"/>
<evidence type="ECO:0000256" key="1">
    <source>
        <dbReference type="SAM" id="SignalP"/>
    </source>
</evidence>
<protein>
    <submittedName>
        <fullName evidence="3">CULT domain,Yippee/Mis18/Cereblon</fullName>
    </submittedName>
</protein>
<keyword evidence="4" id="KW-1185">Reference proteome</keyword>
<dbReference type="EMBL" id="CABPRJ010001901">
    <property type="protein sequence ID" value="VVC40177.1"/>
    <property type="molecule type" value="Genomic_DNA"/>
</dbReference>
<dbReference type="CDD" id="cd15777">
    <property type="entry name" value="CRBN_C_like"/>
    <property type="match status" value="1"/>
</dbReference>
<organism evidence="3 4">
    <name type="scientific">Cinara cedri</name>
    <dbReference type="NCBI Taxonomy" id="506608"/>
    <lineage>
        <taxon>Eukaryota</taxon>
        <taxon>Metazoa</taxon>
        <taxon>Ecdysozoa</taxon>
        <taxon>Arthropoda</taxon>
        <taxon>Hexapoda</taxon>
        <taxon>Insecta</taxon>
        <taxon>Pterygota</taxon>
        <taxon>Neoptera</taxon>
        <taxon>Paraneoptera</taxon>
        <taxon>Hemiptera</taxon>
        <taxon>Sternorrhyncha</taxon>
        <taxon>Aphidomorpha</taxon>
        <taxon>Aphidoidea</taxon>
        <taxon>Aphididae</taxon>
        <taxon>Lachninae</taxon>
        <taxon>Cinara</taxon>
    </lineage>
</organism>
<dbReference type="Proteomes" id="UP000325440">
    <property type="component" value="Unassembled WGS sequence"/>
</dbReference>
<dbReference type="InterPro" id="IPR034750">
    <property type="entry name" value="CULT"/>
</dbReference>
<evidence type="ECO:0000313" key="4">
    <source>
        <dbReference type="Proteomes" id="UP000325440"/>
    </source>
</evidence>
<feature type="chain" id="PRO_5023023243" evidence="1">
    <location>
        <begin position="16"/>
        <end position="182"/>
    </location>
</feature>
<dbReference type="Gene3D" id="2.170.150.20">
    <property type="entry name" value="Peptide methionine sulfoxide reductase"/>
    <property type="match status" value="1"/>
</dbReference>
<gene>
    <name evidence="3" type="ORF">CINCED_3A002003</name>
</gene>